<gene>
    <name evidence="14" type="ORF">IAC13_07345</name>
</gene>
<keyword evidence="2 11" id="KW-0547">Nucleotide-binding</keyword>
<dbReference type="Gene3D" id="1.10.486.10">
    <property type="entry name" value="PCRA, domain 4"/>
    <property type="match status" value="1"/>
</dbReference>
<name>A0A9D9N836_9FIRM</name>
<dbReference type="InterPro" id="IPR000212">
    <property type="entry name" value="DNA_helicase_UvrD/REP"/>
</dbReference>
<keyword evidence="7" id="KW-0413">Isomerase</keyword>
<comment type="catalytic activity">
    <reaction evidence="8">
        <text>Couples ATP hydrolysis with the unwinding of duplex DNA by translocating in the 3'-5' direction.</text>
        <dbReference type="EC" id="5.6.2.4"/>
    </reaction>
</comment>
<dbReference type="GO" id="GO:0016787">
    <property type="term" value="F:hydrolase activity"/>
    <property type="evidence" value="ECO:0007669"/>
    <property type="project" value="UniProtKB-UniRule"/>
</dbReference>
<dbReference type="Pfam" id="PF00580">
    <property type="entry name" value="UvrD-helicase"/>
    <property type="match status" value="1"/>
</dbReference>
<sequence length="665" mass="78262">MTFNEAQKQAIVHKDGPMLVLAGPGSGKTMVLTHRVQHLIEQHGIHPAKILVITFTKAAALEMKERFYKLAGENLPVVFGTFHSIFFTILKQAYGYTSANVVSEEEKRQYLREIVARQKLEMEDEAEFLSNLIGEISLVKGEMLSLEHYYSATCSDDVFRTIYESYEEYLRLYHKIDFDDMMVFTYELFLQREDILEQWQKRFPYILIDEFQDINKLQYNIVKMLAKPNHNLFIVGDDDQSIYRFRGANPEIMLGFEKDYPNCKKTLLSVNYRCSEDIVNGAKRVIKNNTKRFPKDIQSSRGKKHPIQVHEVLNQRKENEQILNLIREYNRKGILFSEMAIIFRTNTQPRLLLEKLLEYNIPFKMRDGIPNIYEHFIARNLMNYMRLAVGNRERVVFLDIMNRPKRYLSRDYLVNPVISFAELKMAVADKGWMVDRIVQLESDLKMIAKMSPYAAINYIRKGIGYDEFLREYANFRKMNVEDLFEVIDEIQTSAKEHATMEDWFKHIREYSEQLKEQMSLSKKDREGVTLTTMHSSKGLEYQVVFLLDVNEEVTPHKKAVKDADLEEERRMFYVAMTRAKDYLHIFTVEDYFTKKLPRSRFLGELLFDKEELAVGAIVEHKKYGIGKITYIDQDRICVYFDKLDDTRTLNVEFVIANGLLTLKQS</sequence>
<comment type="caution">
    <text evidence="14">The sequence shown here is derived from an EMBL/GenBank/DDBJ whole genome shotgun (WGS) entry which is preliminary data.</text>
</comment>
<evidence type="ECO:0000256" key="4">
    <source>
        <dbReference type="ARBA" id="ARBA00022806"/>
    </source>
</evidence>
<evidence type="ECO:0000259" key="12">
    <source>
        <dbReference type="PROSITE" id="PS51198"/>
    </source>
</evidence>
<dbReference type="GO" id="GO:0043138">
    <property type="term" value="F:3'-5' DNA helicase activity"/>
    <property type="evidence" value="ECO:0007669"/>
    <property type="project" value="UniProtKB-EC"/>
</dbReference>
<organism evidence="14 15">
    <name type="scientific">Candidatus Scybalomonas excrementavium</name>
    <dbReference type="NCBI Taxonomy" id="2840943"/>
    <lineage>
        <taxon>Bacteria</taxon>
        <taxon>Bacillati</taxon>
        <taxon>Bacillota</taxon>
        <taxon>Clostridia</taxon>
        <taxon>Lachnospirales</taxon>
        <taxon>Lachnospiraceae</taxon>
        <taxon>Lachnospiraceae incertae sedis</taxon>
        <taxon>Candidatus Scybalomonas</taxon>
    </lineage>
</organism>
<dbReference type="GO" id="GO:0003677">
    <property type="term" value="F:DNA binding"/>
    <property type="evidence" value="ECO:0007669"/>
    <property type="project" value="UniProtKB-KW"/>
</dbReference>
<dbReference type="GO" id="GO:0005524">
    <property type="term" value="F:ATP binding"/>
    <property type="evidence" value="ECO:0007669"/>
    <property type="project" value="UniProtKB-UniRule"/>
</dbReference>
<feature type="domain" description="UvrD-like helicase ATP-binding" evidence="12">
    <location>
        <begin position="1"/>
        <end position="275"/>
    </location>
</feature>
<dbReference type="PROSITE" id="PS51217">
    <property type="entry name" value="UVRD_HELICASE_CTER"/>
    <property type="match status" value="1"/>
</dbReference>
<evidence type="ECO:0000256" key="11">
    <source>
        <dbReference type="PROSITE-ProRule" id="PRU00560"/>
    </source>
</evidence>
<evidence type="ECO:0000256" key="10">
    <source>
        <dbReference type="ARBA" id="ARBA00048988"/>
    </source>
</evidence>
<evidence type="ECO:0000256" key="5">
    <source>
        <dbReference type="ARBA" id="ARBA00022840"/>
    </source>
</evidence>
<evidence type="ECO:0000313" key="14">
    <source>
        <dbReference type="EMBL" id="MBO8463727.1"/>
    </source>
</evidence>
<evidence type="ECO:0000256" key="9">
    <source>
        <dbReference type="ARBA" id="ARBA00034808"/>
    </source>
</evidence>
<evidence type="ECO:0000313" key="15">
    <source>
        <dbReference type="Proteomes" id="UP000823618"/>
    </source>
</evidence>
<keyword evidence="5 11" id="KW-0067">ATP-binding</keyword>
<dbReference type="SUPFAM" id="SSF52540">
    <property type="entry name" value="P-loop containing nucleoside triphosphate hydrolases"/>
    <property type="match status" value="1"/>
</dbReference>
<comment type="catalytic activity">
    <reaction evidence="10">
        <text>ATP + H2O = ADP + phosphate + H(+)</text>
        <dbReference type="Rhea" id="RHEA:13065"/>
        <dbReference type="ChEBI" id="CHEBI:15377"/>
        <dbReference type="ChEBI" id="CHEBI:15378"/>
        <dbReference type="ChEBI" id="CHEBI:30616"/>
        <dbReference type="ChEBI" id="CHEBI:43474"/>
        <dbReference type="ChEBI" id="CHEBI:456216"/>
        <dbReference type="EC" id="5.6.2.4"/>
    </reaction>
</comment>
<comment type="similarity">
    <text evidence="1">Belongs to the helicase family. UvrD subfamily.</text>
</comment>
<dbReference type="InterPro" id="IPR014016">
    <property type="entry name" value="UvrD-like_ATP-bd"/>
</dbReference>
<accession>A0A9D9N836</accession>
<keyword evidence="3 11" id="KW-0378">Hydrolase</keyword>
<dbReference type="Pfam" id="PF13361">
    <property type="entry name" value="UvrD_C"/>
    <property type="match status" value="2"/>
</dbReference>
<dbReference type="EC" id="5.6.2.4" evidence="9"/>
<reference evidence="14" key="1">
    <citation type="submission" date="2020-10" db="EMBL/GenBank/DDBJ databases">
        <authorList>
            <person name="Gilroy R."/>
        </authorList>
    </citation>
    <scope>NUCLEOTIDE SEQUENCE</scope>
    <source>
        <strain evidence="14">E3-2379</strain>
    </source>
</reference>
<dbReference type="EMBL" id="JADIML010000200">
    <property type="protein sequence ID" value="MBO8463727.1"/>
    <property type="molecule type" value="Genomic_DNA"/>
</dbReference>
<dbReference type="CDD" id="cd17932">
    <property type="entry name" value="DEXQc_UvrD"/>
    <property type="match status" value="1"/>
</dbReference>
<evidence type="ECO:0000256" key="1">
    <source>
        <dbReference type="ARBA" id="ARBA00009922"/>
    </source>
</evidence>
<dbReference type="InterPro" id="IPR014017">
    <property type="entry name" value="DNA_helicase_UvrD-like_C"/>
</dbReference>
<evidence type="ECO:0000256" key="8">
    <source>
        <dbReference type="ARBA" id="ARBA00034617"/>
    </source>
</evidence>
<dbReference type="GO" id="GO:0000725">
    <property type="term" value="P:recombinational repair"/>
    <property type="evidence" value="ECO:0007669"/>
    <property type="project" value="TreeGrafter"/>
</dbReference>
<dbReference type="Gene3D" id="3.40.50.300">
    <property type="entry name" value="P-loop containing nucleotide triphosphate hydrolases"/>
    <property type="match status" value="2"/>
</dbReference>
<dbReference type="PROSITE" id="PS51198">
    <property type="entry name" value="UVRD_HELICASE_ATP_BIND"/>
    <property type="match status" value="1"/>
</dbReference>
<dbReference type="AlphaFoldDB" id="A0A9D9N836"/>
<evidence type="ECO:0000256" key="3">
    <source>
        <dbReference type="ARBA" id="ARBA00022801"/>
    </source>
</evidence>
<feature type="domain" description="UvrD-like helicase C-terminal" evidence="13">
    <location>
        <begin position="276"/>
        <end position="538"/>
    </location>
</feature>
<feature type="binding site" evidence="11">
    <location>
        <begin position="22"/>
        <end position="29"/>
    </location>
    <ligand>
        <name>ATP</name>
        <dbReference type="ChEBI" id="CHEBI:30616"/>
    </ligand>
</feature>
<evidence type="ECO:0000256" key="7">
    <source>
        <dbReference type="ARBA" id="ARBA00023235"/>
    </source>
</evidence>
<dbReference type="InterPro" id="IPR013986">
    <property type="entry name" value="DExx_box_DNA_helicase_dom_sf"/>
</dbReference>
<evidence type="ECO:0000256" key="6">
    <source>
        <dbReference type="ARBA" id="ARBA00023125"/>
    </source>
</evidence>
<reference evidence="14" key="2">
    <citation type="journal article" date="2021" name="PeerJ">
        <title>Extensive microbial diversity within the chicken gut microbiome revealed by metagenomics and culture.</title>
        <authorList>
            <person name="Gilroy R."/>
            <person name="Ravi A."/>
            <person name="Getino M."/>
            <person name="Pursley I."/>
            <person name="Horton D.L."/>
            <person name="Alikhan N.F."/>
            <person name="Baker D."/>
            <person name="Gharbi K."/>
            <person name="Hall N."/>
            <person name="Watson M."/>
            <person name="Adriaenssens E.M."/>
            <person name="Foster-Nyarko E."/>
            <person name="Jarju S."/>
            <person name="Secka A."/>
            <person name="Antonio M."/>
            <person name="Oren A."/>
            <person name="Chaudhuri R.R."/>
            <person name="La Ragione R."/>
            <person name="Hildebrand F."/>
            <person name="Pallen M.J."/>
        </authorList>
    </citation>
    <scope>NUCLEOTIDE SEQUENCE</scope>
    <source>
        <strain evidence="14">E3-2379</strain>
    </source>
</reference>
<evidence type="ECO:0000256" key="2">
    <source>
        <dbReference type="ARBA" id="ARBA00022741"/>
    </source>
</evidence>
<dbReference type="Proteomes" id="UP000823618">
    <property type="component" value="Unassembled WGS sequence"/>
</dbReference>
<dbReference type="PANTHER" id="PTHR11070:SF2">
    <property type="entry name" value="ATP-DEPENDENT DNA HELICASE SRS2"/>
    <property type="match status" value="1"/>
</dbReference>
<keyword evidence="6" id="KW-0238">DNA-binding</keyword>
<dbReference type="Gene3D" id="1.10.10.160">
    <property type="match status" value="1"/>
</dbReference>
<dbReference type="PANTHER" id="PTHR11070">
    <property type="entry name" value="UVRD / RECB / PCRA DNA HELICASE FAMILY MEMBER"/>
    <property type="match status" value="1"/>
</dbReference>
<dbReference type="CDD" id="cd18807">
    <property type="entry name" value="SF1_C_UvrD"/>
    <property type="match status" value="1"/>
</dbReference>
<dbReference type="InterPro" id="IPR027417">
    <property type="entry name" value="P-loop_NTPase"/>
</dbReference>
<protein>
    <recommendedName>
        <fullName evidence="9">DNA 3'-5' helicase</fullName>
        <ecNumber evidence="9">5.6.2.4</ecNumber>
    </recommendedName>
</protein>
<keyword evidence="4 11" id="KW-0347">Helicase</keyword>
<dbReference type="GO" id="GO:0005829">
    <property type="term" value="C:cytosol"/>
    <property type="evidence" value="ECO:0007669"/>
    <property type="project" value="TreeGrafter"/>
</dbReference>
<evidence type="ECO:0000259" key="13">
    <source>
        <dbReference type="PROSITE" id="PS51217"/>
    </source>
</evidence>
<dbReference type="GO" id="GO:0033202">
    <property type="term" value="C:DNA helicase complex"/>
    <property type="evidence" value="ECO:0007669"/>
    <property type="project" value="TreeGrafter"/>
</dbReference>
<proteinExistence type="inferred from homology"/>